<dbReference type="Proteomes" id="UP000186015">
    <property type="component" value="Unassembled WGS sequence"/>
</dbReference>
<reference evidence="1 2" key="1">
    <citation type="submission" date="2016-10" db="EMBL/GenBank/DDBJ databases">
        <authorList>
            <person name="de Groot N.N."/>
        </authorList>
    </citation>
    <scope>NUCLEOTIDE SEQUENCE [LARGE SCALE GENOMIC DNA]</scope>
    <source>
        <strain evidence="1 2">KH2T6</strain>
    </source>
</reference>
<dbReference type="AlphaFoldDB" id="A0A1H7NGZ3"/>
<dbReference type="EMBL" id="FOAT01000015">
    <property type="protein sequence ID" value="SEL22177.1"/>
    <property type="molecule type" value="Genomic_DNA"/>
</dbReference>
<name>A0A1H7NGZ3_RUMAL</name>
<accession>A0A1H7NGZ3</accession>
<evidence type="ECO:0000313" key="1">
    <source>
        <dbReference type="EMBL" id="SEL22177.1"/>
    </source>
</evidence>
<evidence type="ECO:0000313" key="2">
    <source>
        <dbReference type="Proteomes" id="UP000186015"/>
    </source>
</evidence>
<sequence length="379" mass="45150">MRNNKSKDVMLEEINKILAYDATSENETDTQKFYTLREITNEEFDILKKKDMKEELYGTDSKKIWYIQRFKQLIEIFSCLKIQDEFKKLKKGRTYSFSKRNKEFILLLFKEYDGKLDSLRRGQINASDGSFYMELYTGILDIFYDSNADKETFDSVKIKLWNRLDIPQIKLESRLDSVFDECKKMVNKNIDTPSVGMGMTEKLYWEMAFCLSYENFIKTWNDIFGRMSSIRSTEVFSTEEIAAAAEKENPELTQIEFLYSEELIDAYENDVHLQNLEEELCKLSGKKKKKLLRDVEKEFIKLTKQINDRRKEIKREFISKHIPDFSFPDGYDEDPDYNPKLMSFTKLLDLAIQDEIEDRYLIALLSKNDILRRMKLYFP</sequence>
<proteinExistence type="predicted"/>
<organism evidence="1 2">
    <name type="scientific">Ruminococcus albus</name>
    <dbReference type="NCBI Taxonomy" id="1264"/>
    <lineage>
        <taxon>Bacteria</taxon>
        <taxon>Bacillati</taxon>
        <taxon>Bacillota</taxon>
        <taxon>Clostridia</taxon>
        <taxon>Eubacteriales</taxon>
        <taxon>Oscillospiraceae</taxon>
        <taxon>Ruminococcus</taxon>
    </lineage>
</organism>
<dbReference type="RefSeq" id="WP_074834903.1">
    <property type="nucleotide sequence ID" value="NZ_FOAT01000015.1"/>
</dbReference>
<protein>
    <submittedName>
        <fullName evidence="1">Uncharacterized protein</fullName>
    </submittedName>
</protein>
<gene>
    <name evidence="1" type="ORF">SAMN05216469_11517</name>
</gene>